<comment type="subcellular location">
    <subcellularLocation>
        <location evidence="1">Cell inner membrane</location>
        <topology evidence="1">Multi-pass membrane protein</topology>
    </subcellularLocation>
</comment>
<evidence type="ECO:0000256" key="1">
    <source>
        <dbReference type="ARBA" id="ARBA00004429"/>
    </source>
</evidence>
<evidence type="ECO:0000256" key="4">
    <source>
        <dbReference type="ARBA" id="ARBA00022519"/>
    </source>
</evidence>
<dbReference type="PROSITE" id="PS00211">
    <property type="entry name" value="ABC_TRANSPORTER_1"/>
    <property type="match status" value="1"/>
</dbReference>
<dbReference type="PANTHER" id="PTHR24221">
    <property type="entry name" value="ATP-BINDING CASSETTE SUB-FAMILY B"/>
    <property type="match status" value="1"/>
</dbReference>
<dbReference type="PROSITE" id="PS50893">
    <property type="entry name" value="ABC_TRANSPORTER_2"/>
    <property type="match status" value="1"/>
</dbReference>
<keyword evidence="6" id="KW-0547">Nucleotide-binding</keyword>
<feature type="domain" description="ABC transporter" evidence="12">
    <location>
        <begin position="349"/>
        <end position="582"/>
    </location>
</feature>
<dbReference type="GO" id="GO:0016887">
    <property type="term" value="F:ATP hydrolysis activity"/>
    <property type="evidence" value="ECO:0007669"/>
    <property type="project" value="InterPro"/>
</dbReference>
<dbReference type="PROSITE" id="PS50929">
    <property type="entry name" value="ABC_TM1F"/>
    <property type="match status" value="1"/>
</dbReference>
<dbReference type="AlphaFoldDB" id="A0A1G8KPE1"/>
<feature type="transmembrane region" description="Helical" evidence="11">
    <location>
        <begin position="172"/>
        <end position="189"/>
    </location>
</feature>
<dbReference type="SUPFAM" id="SSF52540">
    <property type="entry name" value="P-loop containing nucleoside triphosphate hydrolases"/>
    <property type="match status" value="1"/>
</dbReference>
<evidence type="ECO:0000256" key="5">
    <source>
        <dbReference type="ARBA" id="ARBA00022692"/>
    </source>
</evidence>
<feature type="transmembrane region" description="Helical" evidence="11">
    <location>
        <begin position="149"/>
        <end position="166"/>
    </location>
</feature>
<dbReference type="GO" id="GO:0005524">
    <property type="term" value="F:ATP binding"/>
    <property type="evidence" value="ECO:0007669"/>
    <property type="project" value="UniProtKB-KW"/>
</dbReference>
<gene>
    <name evidence="14" type="ORF">SAMN05421505_15314</name>
</gene>
<dbReference type="InterPro" id="IPR003593">
    <property type="entry name" value="AAA+_ATPase"/>
</dbReference>
<evidence type="ECO:0000256" key="7">
    <source>
        <dbReference type="ARBA" id="ARBA00022840"/>
    </source>
</evidence>
<dbReference type="InterPro" id="IPR039421">
    <property type="entry name" value="Type_1_exporter"/>
</dbReference>
<evidence type="ECO:0000313" key="14">
    <source>
        <dbReference type="EMBL" id="SDI45341.1"/>
    </source>
</evidence>
<dbReference type="SUPFAM" id="SSF90123">
    <property type="entry name" value="ABC transporter transmembrane region"/>
    <property type="match status" value="1"/>
</dbReference>
<comment type="similarity">
    <text evidence="10">Belongs to the ABC transporter superfamily. Siderophore-Fe(3+) uptake transporter (SIUT) (TC 3.A.1.21) family.</text>
</comment>
<evidence type="ECO:0000256" key="9">
    <source>
        <dbReference type="ARBA" id="ARBA00023136"/>
    </source>
</evidence>
<feature type="transmembrane region" description="Helical" evidence="11">
    <location>
        <begin position="265"/>
        <end position="287"/>
    </location>
</feature>
<keyword evidence="2" id="KW-0813">Transport</keyword>
<dbReference type="OrthoDB" id="9806127at2"/>
<keyword evidence="9 11" id="KW-0472">Membrane</keyword>
<keyword evidence="8 11" id="KW-1133">Transmembrane helix</keyword>
<keyword evidence="7 14" id="KW-0067">ATP-binding</keyword>
<feature type="transmembrane region" description="Helical" evidence="11">
    <location>
        <begin position="67"/>
        <end position="86"/>
    </location>
</feature>
<dbReference type="InterPro" id="IPR003439">
    <property type="entry name" value="ABC_transporter-like_ATP-bd"/>
</dbReference>
<evidence type="ECO:0000256" key="11">
    <source>
        <dbReference type="SAM" id="Phobius"/>
    </source>
</evidence>
<evidence type="ECO:0000256" key="10">
    <source>
        <dbReference type="ARBA" id="ARBA00023455"/>
    </source>
</evidence>
<dbReference type="InterPro" id="IPR011527">
    <property type="entry name" value="ABC1_TM_dom"/>
</dbReference>
<reference evidence="14 15" key="1">
    <citation type="submission" date="2016-10" db="EMBL/GenBank/DDBJ databases">
        <authorList>
            <person name="de Groot N.N."/>
        </authorList>
    </citation>
    <scope>NUCLEOTIDE SEQUENCE [LARGE SCALE GENOMIC DNA]</scope>
    <source>
        <strain evidence="14 15">CPCC 201354</strain>
    </source>
</reference>
<dbReference type="InterPro" id="IPR027417">
    <property type="entry name" value="P-loop_NTPase"/>
</dbReference>
<dbReference type="SMART" id="SM00382">
    <property type="entry name" value="AAA"/>
    <property type="match status" value="1"/>
</dbReference>
<sequence length="595" mass="62551">MWKALRRAQHVRQGADPAAFHEIVAPVAGRLRVALALQVAATALGLAPFAGIWMIAKEAVEGAADPAWVWGWVAVIAGAAVTAFAVRLAAYTISHRADLAIAARLRLRIADHLARVPLGWFTTGAAGRSLDALHNDVGDLHAAVAHGRLDAAAGLVAPLLALGWLTAADWRLALVVAVPAALSFLLYVRSLSGAEERMRLVPMGIVAVTEAVSALARDLTTLRVLSGKGARPPESGVHAAADQLRDGLRTAIAEQEERGGRANALISPALTLALVCVAGTAFVALGWTEPVNLVLFLLLAVTVSGTQRIAESGASLRVAYAAAHRLRAILHLPTLPLPAESAALNGDRVELRGVGFSHEPGHPVLHDVDLTLEPGTMTALVGPSGAGKSTLAALVARFHDPDTGSVRLGGVDVRDLATADLYRTVGFVLQEAVLLRTTLRDNIRLAVPDADDVRVAEAARAAGVHERILALPRGYDSVAGDDAHLSGGERQRVAIARALVADPRVLVLDEPTAHIDPEAEAHIQNALSNLAAGRTVLVVAHRLATVTGADQIAVMDGGRIVQRGRHEELLAREGLYRDLWRALEGEPETTPAATR</sequence>
<dbReference type="GO" id="GO:0034040">
    <property type="term" value="F:ATPase-coupled lipid transmembrane transporter activity"/>
    <property type="evidence" value="ECO:0007669"/>
    <property type="project" value="TreeGrafter"/>
</dbReference>
<evidence type="ECO:0000256" key="3">
    <source>
        <dbReference type="ARBA" id="ARBA00022475"/>
    </source>
</evidence>
<evidence type="ECO:0000256" key="2">
    <source>
        <dbReference type="ARBA" id="ARBA00022448"/>
    </source>
</evidence>
<dbReference type="GO" id="GO:0140359">
    <property type="term" value="F:ABC-type transporter activity"/>
    <property type="evidence" value="ECO:0007669"/>
    <property type="project" value="InterPro"/>
</dbReference>
<keyword evidence="15" id="KW-1185">Reference proteome</keyword>
<dbReference type="Gene3D" id="1.20.1560.10">
    <property type="entry name" value="ABC transporter type 1, transmembrane domain"/>
    <property type="match status" value="1"/>
</dbReference>
<keyword evidence="3" id="KW-1003">Cell membrane</keyword>
<dbReference type="PANTHER" id="PTHR24221:SF654">
    <property type="entry name" value="ATP-BINDING CASSETTE SUB-FAMILY B MEMBER 6"/>
    <property type="match status" value="1"/>
</dbReference>
<keyword evidence="4" id="KW-0997">Cell inner membrane</keyword>
<dbReference type="RefSeq" id="WP_093175873.1">
    <property type="nucleotide sequence ID" value="NZ_FNCN01000053.1"/>
</dbReference>
<protein>
    <submittedName>
        <fullName evidence="14">ATP-binding cassette, subfamily B</fullName>
    </submittedName>
</protein>
<dbReference type="Proteomes" id="UP000198923">
    <property type="component" value="Unassembled WGS sequence"/>
</dbReference>
<evidence type="ECO:0000259" key="13">
    <source>
        <dbReference type="PROSITE" id="PS50929"/>
    </source>
</evidence>
<dbReference type="InterPro" id="IPR036640">
    <property type="entry name" value="ABC1_TM_sf"/>
</dbReference>
<name>A0A1G8KPE1_9ACTN</name>
<evidence type="ECO:0000259" key="12">
    <source>
        <dbReference type="PROSITE" id="PS50893"/>
    </source>
</evidence>
<dbReference type="STRING" id="504805.SAMN05421505_15314"/>
<feature type="transmembrane region" description="Helical" evidence="11">
    <location>
        <begin position="33"/>
        <end position="55"/>
    </location>
</feature>
<dbReference type="InterPro" id="IPR017871">
    <property type="entry name" value="ABC_transporter-like_CS"/>
</dbReference>
<dbReference type="Pfam" id="PF00005">
    <property type="entry name" value="ABC_tran"/>
    <property type="match status" value="1"/>
</dbReference>
<dbReference type="Pfam" id="PF00664">
    <property type="entry name" value="ABC_membrane"/>
    <property type="match status" value="1"/>
</dbReference>
<dbReference type="FunFam" id="3.40.50.300:FF:000221">
    <property type="entry name" value="Multidrug ABC transporter ATP-binding protein"/>
    <property type="match status" value="1"/>
</dbReference>
<evidence type="ECO:0000313" key="15">
    <source>
        <dbReference type="Proteomes" id="UP000198923"/>
    </source>
</evidence>
<evidence type="ECO:0000256" key="6">
    <source>
        <dbReference type="ARBA" id="ARBA00022741"/>
    </source>
</evidence>
<dbReference type="Gene3D" id="3.40.50.300">
    <property type="entry name" value="P-loop containing nucleotide triphosphate hydrolases"/>
    <property type="match status" value="1"/>
</dbReference>
<dbReference type="EMBL" id="FNCN01000053">
    <property type="protein sequence ID" value="SDI45341.1"/>
    <property type="molecule type" value="Genomic_DNA"/>
</dbReference>
<accession>A0A1G8KPE1</accession>
<dbReference type="GO" id="GO:0005886">
    <property type="term" value="C:plasma membrane"/>
    <property type="evidence" value="ECO:0007669"/>
    <property type="project" value="UniProtKB-SubCell"/>
</dbReference>
<feature type="domain" description="ABC transmembrane type-1" evidence="13">
    <location>
        <begin position="33"/>
        <end position="199"/>
    </location>
</feature>
<evidence type="ECO:0000256" key="8">
    <source>
        <dbReference type="ARBA" id="ARBA00022989"/>
    </source>
</evidence>
<keyword evidence="5 11" id="KW-0812">Transmembrane</keyword>
<proteinExistence type="inferred from homology"/>
<organism evidence="14 15">
    <name type="scientific">Sinosporangium album</name>
    <dbReference type="NCBI Taxonomy" id="504805"/>
    <lineage>
        <taxon>Bacteria</taxon>
        <taxon>Bacillati</taxon>
        <taxon>Actinomycetota</taxon>
        <taxon>Actinomycetes</taxon>
        <taxon>Streptosporangiales</taxon>
        <taxon>Streptosporangiaceae</taxon>
        <taxon>Sinosporangium</taxon>
    </lineage>
</organism>